<dbReference type="GO" id="GO:0030490">
    <property type="term" value="P:maturation of SSU-rRNA"/>
    <property type="evidence" value="ECO:0007669"/>
    <property type="project" value="TreeGrafter"/>
</dbReference>
<dbReference type="Pfam" id="PF09202">
    <property type="entry name" value="Rio2_N"/>
    <property type="match status" value="1"/>
</dbReference>
<reference evidence="6" key="1">
    <citation type="submission" date="2024-03" db="EMBL/GenBank/DDBJ databases">
        <title>WGS assembly of Saponaria officinalis var. Norfolk2.</title>
        <authorList>
            <person name="Jenkins J."/>
            <person name="Shu S."/>
            <person name="Grimwood J."/>
            <person name="Barry K."/>
            <person name="Goodstein D."/>
            <person name="Schmutz J."/>
            <person name="Leebens-Mack J."/>
            <person name="Osbourn A."/>
        </authorList>
    </citation>
    <scope>NUCLEOTIDE SEQUENCE [LARGE SCALE GENOMIC DNA]</scope>
    <source>
        <strain evidence="6">JIC</strain>
    </source>
</reference>
<evidence type="ECO:0000256" key="3">
    <source>
        <dbReference type="ARBA" id="ARBA00022777"/>
    </source>
</evidence>
<keyword evidence="4" id="KW-0067">ATP-binding</keyword>
<dbReference type="PANTHER" id="PTHR45852">
    <property type="entry name" value="SER/THR-PROTEIN KINASE RIO2"/>
    <property type="match status" value="1"/>
</dbReference>
<evidence type="ECO:0000313" key="7">
    <source>
        <dbReference type="Proteomes" id="UP001443914"/>
    </source>
</evidence>
<dbReference type="Proteomes" id="UP001443914">
    <property type="component" value="Unassembled WGS sequence"/>
</dbReference>
<dbReference type="GO" id="GO:0004674">
    <property type="term" value="F:protein serine/threonine kinase activity"/>
    <property type="evidence" value="ECO:0007669"/>
    <property type="project" value="InterPro"/>
</dbReference>
<dbReference type="GO" id="GO:0005634">
    <property type="term" value="C:nucleus"/>
    <property type="evidence" value="ECO:0007669"/>
    <property type="project" value="TreeGrafter"/>
</dbReference>
<dbReference type="Gene3D" id="1.10.10.10">
    <property type="entry name" value="Winged helix-like DNA-binding domain superfamily/Winged helix DNA-binding domain"/>
    <property type="match status" value="1"/>
</dbReference>
<evidence type="ECO:0000256" key="1">
    <source>
        <dbReference type="ARBA" id="ARBA00022679"/>
    </source>
</evidence>
<protein>
    <recommendedName>
        <fullName evidence="5">RIO2 kinase winged helix domain-containing protein</fullName>
    </recommendedName>
</protein>
<proteinExistence type="predicted"/>
<name>A0AAW1IHB4_SAPOF</name>
<dbReference type="InterPro" id="IPR036388">
    <property type="entry name" value="WH-like_DNA-bd_sf"/>
</dbReference>
<keyword evidence="3" id="KW-0418">Kinase</keyword>
<dbReference type="GO" id="GO:0005524">
    <property type="term" value="F:ATP binding"/>
    <property type="evidence" value="ECO:0007669"/>
    <property type="project" value="UniProtKB-KW"/>
</dbReference>
<evidence type="ECO:0000259" key="5">
    <source>
        <dbReference type="Pfam" id="PF09202"/>
    </source>
</evidence>
<dbReference type="AlphaFoldDB" id="A0AAW1IHB4"/>
<keyword evidence="1" id="KW-0808">Transferase</keyword>
<accession>A0AAW1IHB4</accession>
<dbReference type="GO" id="GO:0005829">
    <property type="term" value="C:cytosol"/>
    <property type="evidence" value="ECO:0007669"/>
    <property type="project" value="TreeGrafter"/>
</dbReference>
<keyword evidence="7" id="KW-1185">Reference proteome</keyword>
<organism evidence="6 7">
    <name type="scientific">Saponaria officinalis</name>
    <name type="common">Common soapwort</name>
    <name type="synonym">Lychnis saponaria</name>
    <dbReference type="NCBI Taxonomy" id="3572"/>
    <lineage>
        <taxon>Eukaryota</taxon>
        <taxon>Viridiplantae</taxon>
        <taxon>Streptophyta</taxon>
        <taxon>Embryophyta</taxon>
        <taxon>Tracheophyta</taxon>
        <taxon>Spermatophyta</taxon>
        <taxon>Magnoliopsida</taxon>
        <taxon>eudicotyledons</taxon>
        <taxon>Gunneridae</taxon>
        <taxon>Pentapetalae</taxon>
        <taxon>Caryophyllales</taxon>
        <taxon>Caryophyllaceae</taxon>
        <taxon>Caryophylleae</taxon>
        <taxon>Saponaria</taxon>
    </lineage>
</organism>
<comment type="caution">
    <text evidence="6">The sequence shown here is derived from an EMBL/GenBank/DDBJ whole genome shotgun (WGS) entry which is preliminary data.</text>
</comment>
<evidence type="ECO:0000256" key="2">
    <source>
        <dbReference type="ARBA" id="ARBA00022741"/>
    </source>
</evidence>
<dbReference type="GO" id="GO:0030688">
    <property type="term" value="C:preribosome, small subunit precursor"/>
    <property type="evidence" value="ECO:0007669"/>
    <property type="project" value="TreeGrafter"/>
</dbReference>
<evidence type="ECO:0000313" key="6">
    <source>
        <dbReference type="EMBL" id="KAK9689170.1"/>
    </source>
</evidence>
<dbReference type="EMBL" id="JBDFQZ010000009">
    <property type="protein sequence ID" value="KAK9689170.1"/>
    <property type="molecule type" value="Genomic_DNA"/>
</dbReference>
<dbReference type="InterPro" id="IPR015285">
    <property type="entry name" value="RIO2_wHTH_N"/>
</dbReference>
<feature type="domain" description="RIO2 kinase winged helix" evidence="5">
    <location>
        <begin position="2"/>
        <end position="36"/>
    </location>
</feature>
<dbReference type="PANTHER" id="PTHR45852:SF1">
    <property type="entry name" value="SERINE_THREONINE-PROTEIN KINASE RIO2"/>
    <property type="match status" value="1"/>
</dbReference>
<sequence>MLKNLLKHTLLHCDSSEYDGFRLAYLGYDFLAISALILSTVGHQIGVVKESEKGITSRRGYLSQLKTC</sequence>
<evidence type="ECO:0000256" key="4">
    <source>
        <dbReference type="ARBA" id="ARBA00022840"/>
    </source>
</evidence>
<keyword evidence="2" id="KW-0547">Nucleotide-binding</keyword>
<gene>
    <name evidence="6" type="ORF">RND81_09G040500</name>
</gene>